<protein>
    <recommendedName>
        <fullName evidence="3">Phytanoyl-CoA dioxygenase</fullName>
    </recommendedName>
</protein>
<evidence type="ECO:0000313" key="1">
    <source>
        <dbReference type="EMBL" id="ANE46550.1"/>
    </source>
</evidence>
<organism evidence="1 2">
    <name type="scientific">Paenibacillus swuensis</name>
    <dbReference type="NCBI Taxonomy" id="1178515"/>
    <lineage>
        <taxon>Bacteria</taxon>
        <taxon>Bacillati</taxon>
        <taxon>Bacillota</taxon>
        <taxon>Bacilli</taxon>
        <taxon>Bacillales</taxon>
        <taxon>Paenibacillaceae</taxon>
        <taxon>Paenibacillus</taxon>
    </lineage>
</organism>
<dbReference type="OrthoDB" id="9796766at2"/>
<dbReference type="Proteomes" id="UP000076927">
    <property type="component" value="Chromosome"/>
</dbReference>
<evidence type="ECO:0008006" key="3">
    <source>
        <dbReference type="Google" id="ProtNLM"/>
    </source>
</evidence>
<dbReference type="EMBL" id="CP011388">
    <property type="protein sequence ID" value="ANE46550.1"/>
    <property type="molecule type" value="Genomic_DNA"/>
</dbReference>
<dbReference type="RefSeq" id="WP_068606106.1">
    <property type="nucleotide sequence ID" value="NZ_CP011388.1"/>
</dbReference>
<evidence type="ECO:0000313" key="2">
    <source>
        <dbReference type="Proteomes" id="UP000076927"/>
    </source>
</evidence>
<dbReference type="PANTHER" id="PTHR20883:SF48">
    <property type="entry name" value="ECTOINE DIOXYGENASE"/>
    <property type="match status" value="1"/>
</dbReference>
<keyword evidence="2" id="KW-1185">Reference proteome</keyword>
<dbReference type="KEGG" id="pswu:SY83_09970"/>
<reference evidence="1 2" key="1">
    <citation type="submission" date="2015-01" db="EMBL/GenBank/DDBJ databases">
        <title>Paenibacillus swuensis/DY6/whole genome sequencing.</title>
        <authorList>
            <person name="Kim M.K."/>
            <person name="Srinivasan S."/>
            <person name="Lee J.-J."/>
        </authorList>
    </citation>
    <scope>NUCLEOTIDE SEQUENCE [LARGE SCALE GENOMIC DNA]</scope>
    <source>
        <strain evidence="1 2">DY6</strain>
    </source>
</reference>
<dbReference type="PATRIC" id="fig|1178515.4.peg.1997"/>
<dbReference type="GO" id="GO:0005506">
    <property type="term" value="F:iron ion binding"/>
    <property type="evidence" value="ECO:0007669"/>
    <property type="project" value="UniProtKB-ARBA"/>
</dbReference>
<proteinExistence type="predicted"/>
<dbReference type="InterPro" id="IPR008775">
    <property type="entry name" value="Phytyl_CoA_dOase-like"/>
</dbReference>
<dbReference type="Pfam" id="PF05721">
    <property type="entry name" value="PhyH"/>
    <property type="match status" value="1"/>
</dbReference>
<dbReference type="Gene3D" id="2.60.120.620">
    <property type="entry name" value="q2cbj1_9rhob like domain"/>
    <property type="match status" value="1"/>
</dbReference>
<accession>A0A172THQ5</accession>
<dbReference type="SUPFAM" id="SSF51197">
    <property type="entry name" value="Clavaminate synthase-like"/>
    <property type="match status" value="1"/>
</dbReference>
<gene>
    <name evidence="1" type="ORF">SY83_09970</name>
</gene>
<sequence>MQLAPTTLTQNQVQDFHDKGYLVLRKAFNTEETAKWQAECDRLLTLTDLLDPNNIRTGFRKLDNGEQIIERIDPVIDVSPVFMDLVNDQRILGALHDIYGQRAHLFKDKLIYKLPGVSGYTMHQDAAWWQGFPYQSLISVMVAIDGANRENGGLELFPGYQDRLMSEPGVLRNMNDEEIAQIDLSTGEIVETEPGDIILFHSLTPHQSGVNTANRSRRQYYLTYVSSEHGRLYDAHYEHYKKYNIDLKEESVRSSLYFK</sequence>
<dbReference type="STRING" id="1178515.SY83_09970"/>
<dbReference type="AlphaFoldDB" id="A0A172THQ5"/>
<dbReference type="PANTHER" id="PTHR20883">
    <property type="entry name" value="PHYTANOYL-COA DIOXYGENASE DOMAIN CONTAINING 1"/>
    <property type="match status" value="1"/>
</dbReference>
<name>A0A172THQ5_9BACL</name>
<dbReference type="GO" id="GO:0016706">
    <property type="term" value="F:2-oxoglutarate-dependent dioxygenase activity"/>
    <property type="evidence" value="ECO:0007669"/>
    <property type="project" value="UniProtKB-ARBA"/>
</dbReference>